<evidence type="ECO:0000256" key="4">
    <source>
        <dbReference type="ARBA" id="ARBA00021582"/>
    </source>
</evidence>
<dbReference type="InterPro" id="IPR045865">
    <property type="entry name" value="ACT-like_dom_sf"/>
</dbReference>
<comment type="pathway">
    <text evidence="2 11">Amino-acid biosynthesis; L-serine biosynthesis; L-serine from 3-phospho-D-glycerate: step 1/3.</text>
</comment>
<comment type="catalytic activity">
    <reaction evidence="9">
        <text>(R)-2-hydroxyglutarate + NAD(+) = 2-oxoglutarate + NADH + H(+)</text>
        <dbReference type="Rhea" id="RHEA:49612"/>
        <dbReference type="ChEBI" id="CHEBI:15378"/>
        <dbReference type="ChEBI" id="CHEBI:15801"/>
        <dbReference type="ChEBI" id="CHEBI:16810"/>
        <dbReference type="ChEBI" id="CHEBI:57540"/>
        <dbReference type="ChEBI" id="CHEBI:57945"/>
        <dbReference type="EC" id="1.1.1.399"/>
    </reaction>
</comment>
<dbReference type="Pfam" id="PF00389">
    <property type="entry name" value="2-Hacid_dh"/>
    <property type="match status" value="1"/>
</dbReference>
<dbReference type="SUPFAM" id="SSF55021">
    <property type="entry name" value="ACT-like"/>
    <property type="match status" value="1"/>
</dbReference>
<evidence type="ECO:0000256" key="2">
    <source>
        <dbReference type="ARBA" id="ARBA00005216"/>
    </source>
</evidence>
<evidence type="ECO:0000256" key="10">
    <source>
        <dbReference type="ARBA" id="ARBA00048731"/>
    </source>
</evidence>
<evidence type="ECO:0000256" key="7">
    <source>
        <dbReference type="ARBA" id="ARBA00023027"/>
    </source>
</evidence>
<dbReference type="AlphaFoldDB" id="A0A2M8QC82"/>
<dbReference type="SUPFAM" id="SSF143548">
    <property type="entry name" value="Serine metabolism enzymes domain"/>
    <property type="match status" value="1"/>
</dbReference>
<dbReference type="GO" id="GO:0004617">
    <property type="term" value="F:phosphoglycerate dehydrogenase activity"/>
    <property type="evidence" value="ECO:0007669"/>
    <property type="project" value="UniProtKB-UniRule"/>
</dbReference>
<dbReference type="CDD" id="cd12173">
    <property type="entry name" value="PGDH_4"/>
    <property type="match status" value="1"/>
</dbReference>
<dbReference type="InterPro" id="IPR029009">
    <property type="entry name" value="ASB_dom_sf"/>
</dbReference>
<dbReference type="InterPro" id="IPR006140">
    <property type="entry name" value="D-isomer_DH_NAD-bd"/>
</dbReference>
<dbReference type="PROSITE" id="PS51671">
    <property type="entry name" value="ACT"/>
    <property type="match status" value="1"/>
</dbReference>
<dbReference type="Pfam" id="PF19304">
    <property type="entry name" value="PGDH_inter"/>
    <property type="match status" value="1"/>
</dbReference>
<evidence type="ECO:0000313" key="13">
    <source>
        <dbReference type="EMBL" id="PJF47399.1"/>
    </source>
</evidence>
<dbReference type="FunFam" id="3.30.1330.90:FF:000003">
    <property type="entry name" value="D-3-phosphoglycerate dehydrogenase"/>
    <property type="match status" value="1"/>
</dbReference>
<sequence>MFNILIPDDLSAAGLELLHNDPAVRVDVVKKMPRAELLERIPEYHALIVRSETKVDAEVIARGSKLRVIGRAGIGVDTIDVEAATHRGIIVMNTPQANTTATCEHTLAMMLALARNIPQADASLRRGEWTRSKFMGVQLQGKTLGVIGLGRIGTQVAKRAQCFGMEVIAYDPYVSEEAARANKVVLVSLDELLAQSDFVTLHSSLTQGSRGLLDAAAIAKMKPGARVINVARGALVDSQALYEALASGKLAGAALDVFEEEPLPPDSPLLKLPNIVLTPHLGASTVEAQRDVSIQIAEQVLDALHERDVRNAVNFPPIDPAAWPIIRPYLKLAEKLGRLQAGLMEGRLARIEVEYRGADVAPHVKPLTVALLRGLLEPILGGEKVNYVNAPVIANERGIIVTQALNLTSSDYTNLVSCRVTTDQEERTIAGTLFDGVEPHIVQIDQFRIDAVPEGLVLVISSRDVPGVIGRVGTILGANYVNIAEYRLGRTKPGDRALSFINLDNPVPDYALKALHDLPEVVWAKQITL</sequence>
<dbReference type="NCBIfam" id="TIGR01327">
    <property type="entry name" value="PGDH"/>
    <property type="match status" value="1"/>
</dbReference>
<name>A0A2M8QC82_9CHLR</name>
<comment type="function">
    <text evidence="1">Catalyzes the reversible oxidation of 3-phospho-D-glycerate to 3-phosphonooxypyruvate, the first step of the phosphorylated L-serine biosynthesis pathway. Also catalyzes the reversible oxidation of 2-hydroxyglutarate to 2-oxoglutarate.</text>
</comment>
<dbReference type="EMBL" id="PGTN01000051">
    <property type="protein sequence ID" value="PJF47399.1"/>
    <property type="molecule type" value="Genomic_DNA"/>
</dbReference>
<keyword evidence="7 11" id="KW-0520">NAD</keyword>
<dbReference type="InterPro" id="IPR006236">
    <property type="entry name" value="PGDH"/>
</dbReference>
<dbReference type="InterPro" id="IPR002912">
    <property type="entry name" value="ACT_dom"/>
</dbReference>
<dbReference type="InterPro" id="IPR050857">
    <property type="entry name" value="D-2-hydroxyacid_DH"/>
</dbReference>
<evidence type="ECO:0000256" key="5">
    <source>
        <dbReference type="ARBA" id="ARBA00022605"/>
    </source>
</evidence>
<dbReference type="GO" id="GO:0006564">
    <property type="term" value="P:L-serine biosynthetic process"/>
    <property type="evidence" value="ECO:0007669"/>
    <property type="project" value="UniProtKB-UniRule"/>
</dbReference>
<dbReference type="InterPro" id="IPR029753">
    <property type="entry name" value="D-isomer_DH_CS"/>
</dbReference>
<evidence type="ECO:0000256" key="6">
    <source>
        <dbReference type="ARBA" id="ARBA00023002"/>
    </source>
</evidence>
<keyword evidence="8 11" id="KW-0718">Serine biosynthesis</keyword>
<keyword evidence="5 11" id="KW-0028">Amino-acid biosynthesis</keyword>
<evidence type="ECO:0000256" key="3">
    <source>
        <dbReference type="ARBA" id="ARBA00005854"/>
    </source>
</evidence>
<comment type="catalytic activity">
    <reaction evidence="10 11">
        <text>(2R)-3-phosphoglycerate + NAD(+) = 3-phosphooxypyruvate + NADH + H(+)</text>
        <dbReference type="Rhea" id="RHEA:12641"/>
        <dbReference type="ChEBI" id="CHEBI:15378"/>
        <dbReference type="ChEBI" id="CHEBI:18110"/>
        <dbReference type="ChEBI" id="CHEBI:57540"/>
        <dbReference type="ChEBI" id="CHEBI:57945"/>
        <dbReference type="ChEBI" id="CHEBI:58272"/>
        <dbReference type="EC" id="1.1.1.95"/>
    </reaction>
</comment>
<evidence type="ECO:0000256" key="9">
    <source>
        <dbReference type="ARBA" id="ARBA00048126"/>
    </source>
</evidence>
<dbReference type="InterPro" id="IPR029752">
    <property type="entry name" value="D-isomer_DH_CS1"/>
</dbReference>
<dbReference type="Pfam" id="PF02826">
    <property type="entry name" value="2-Hacid_dh_C"/>
    <property type="match status" value="1"/>
</dbReference>
<dbReference type="Gene3D" id="3.30.1330.90">
    <property type="entry name" value="D-3-phosphoglycerate dehydrogenase, domain 3"/>
    <property type="match status" value="1"/>
</dbReference>
<dbReference type="SUPFAM" id="SSF51735">
    <property type="entry name" value="NAD(P)-binding Rossmann-fold domains"/>
    <property type="match status" value="1"/>
</dbReference>
<evidence type="ECO:0000256" key="8">
    <source>
        <dbReference type="ARBA" id="ARBA00023299"/>
    </source>
</evidence>
<dbReference type="InterPro" id="IPR045626">
    <property type="entry name" value="PGDH_ASB_dom"/>
</dbReference>
<evidence type="ECO:0000259" key="12">
    <source>
        <dbReference type="PROSITE" id="PS51671"/>
    </source>
</evidence>
<comment type="caution">
    <text evidence="13">The sequence shown here is derived from an EMBL/GenBank/DDBJ whole genome shotgun (WGS) entry which is preliminary data.</text>
</comment>
<gene>
    <name evidence="13" type="ORF">CUN48_08895</name>
</gene>
<dbReference type="Proteomes" id="UP000230790">
    <property type="component" value="Unassembled WGS sequence"/>
</dbReference>
<proteinExistence type="inferred from homology"/>
<dbReference type="EC" id="1.1.1.95" evidence="11"/>
<dbReference type="PROSITE" id="PS00065">
    <property type="entry name" value="D_2_HYDROXYACID_DH_1"/>
    <property type="match status" value="1"/>
</dbReference>
<reference evidence="13 14" key="1">
    <citation type="submission" date="2017-11" db="EMBL/GenBank/DDBJ databases">
        <title>Evolution of Phototrophy in the Chloroflexi Phylum Driven by Horizontal Gene Transfer.</title>
        <authorList>
            <person name="Ward L.M."/>
            <person name="Hemp J."/>
            <person name="Shih P.M."/>
            <person name="Mcglynn S.E."/>
            <person name="Fischer W."/>
        </authorList>
    </citation>
    <scope>NUCLEOTIDE SEQUENCE [LARGE SCALE GENOMIC DNA]</scope>
    <source>
        <strain evidence="13">JP3_7</strain>
    </source>
</reference>
<dbReference type="PANTHER" id="PTHR42789:SF1">
    <property type="entry name" value="D-ISOMER SPECIFIC 2-HYDROXYACID DEHYDROGENASE FAMILY PROTEIN (AFU_ORTHOLOGUE AFUA_6G10090)"/>
    <property type="match status" value="1"/>
</dbReference>
<dbReference type="SUPFAM" id="SSF52283">
    <property type="entry name" value="Formate/glycerate dehydrogenase catalytic domain-like"/>
    <property type="match status" value="1"/>
</dbReference>
<dbReference type="Pfam" id="PF01842">
    <property type="entry name" value="ACT"/>
    <property type="match status" value="1"/>
</dbReference>
<dbReference type="CDD" id="cd04902">
    <property type="entry name" value="ACT_3PGDH-xct"/>
    <property type="match status" value="1"/>
</dbReference>
<dbReference type="InterPro" id="IPR006139">
    <property type="entry name" value="D-isomer_2_OHA_DH_cat_dom"/>
</dbReference>
<evidence type="ECO:0000256" key="1">
    <source>
        <dbReference type="ARBA" id="ARBA00003800"/>
    </source>
</evidence>
<dbReference type="Gene3D" id="3.40.50.720">
    <property type="entry name" value="NAD(P)-binding Rossmann-like Domain"/>
    <property type="match status" value="2"/>
</dbReference>
<dbReference type="FunFam" id="3.40.50.720:FF:000021">
    <property type="entry name" value="D-3-phosphoglycerate dehydrogenase"/>
    <property type="match status" value="1"/>
</dbReference>
<accession>A0A2M8QC82</accession>
<dbReference type="PROSITE" id="PS00671">
    <property type="entry name" value="D_2_HYDROXYACID_DH_3"/>
    <property type="match status" value="1"/>
</dbReference>
<organism evidence="13 14">
    <name type="scientific">Candidatus Thermofonsia Clade 3 bacterium</name>
    <dbReference type="NCBI Taxonomy" id="2364212"/>
    <lineage>
        <taxon>Bacteria</taxon>
        <taxon>Bacillati</taxon>
        <taxon>Chloroflexota</taxon>
        <taxon>Candidatus Thermofontia</taxon>
        <taxon>Candidatus Thermofonsia Clade 3</taxon>
    </lineage>
</organism>
<dbReference type="InterPro" id="IPR036291">
    <property type="entry name" value="NAD(P)-bd_dom_sf"/>
</dbReference>
<keyword evidence="6 11" id="KW-0560">Oxidoreductase</keyword>
<protein>
    <recommendedName>
        <fullName evidence="4 11">D-3-phosphoglycerate dehydrogenase</fullName>
        <ecNumber evidence="11">1.1.1.95</ecNumber>
    </recommendedName>
</protein>
<dbReference type="GO" id="GO:0051287">
    <property type="term" value="F:NAD binding"/>
    <property type="evidence" value="ECO:0007669"/>
    <property type="project" value="UniProtKB-UniRule"/>
</dbReference>
<dbReference type="PANTHER" id="PTHR42789">
    <property type="entry name" value="D-ISOMER SPECIFIC 2-HYDROXYACID DEHYDROGENASE FAMILY PROTEIN (AFU_ORTHOLOGUE AFUA_6G10090)"/>
    <property type="match status" value="1"/>
</dbReference>
<dbReference type="Gene3D" id="3.30.70.260">
    <property type="match status" value="1"/>
</dbReference>
<dbReference type="UniPathway" id="UPA00135">
    <property type="reaction ID" value="UER00196"/>
</dbReference>
<comment type="similarity">
    <text evidence="3 11">Belongs to the D-isomer specific 2-hydroxyacid dehydrogenase family.</text>
</comment>
<evidence type="ECO:0000313" key="14">
    <source>
        <dbReference type="Proteomes" id="UP000230790"/>
    </source>
</evidence>
<evidence type="ECO:0000256" key="11">
    <source>
        <dbReference type="RuleBase" id="RU363003"/>
    </source>
</evidence>
<feature type="domain" description="ACT" evidence="12">
    <location>
        <begin position="457"/>
        <end position="529"/>
    </location>
</feature>